<dbReference type="AlphaFoldDB" id="A0A5N6VEZ0"/>
<gene>
    <name evidence="1" type="ORF">BDV41DRAFT_86340</name>
</gene>
<name>A0A5N6VEZ0_9EURO</name>
<evidence type="ECO:0000313" key="1">
    <source>
        <dbReference type="EMBL" id="KAE8306962.1"/>
    </source>
</evidence>
<dbReference type="EMBL" id="ML738423">
    <property type="protein sequence ID" value="KAE8306962.1"/>
    <property type="molecule type" value="Genomic_DNA"/>
</dbReference>
<protein>
    <submittedName>
        <fullName evidence="1">Uncharacterized protein</fullName>
    </submittedName>
</protein>
<sequence>MTGRVTVREFQKIQEHEYMKKAFKHIAGRGKPDRNYIRIGVESFYKKPSQKLTEPSEDCDLLWKEIAEMARQLVIEN</sequence>
<organism evidence="1 2">
    <name type="scientific">Aspergillus transmontanensis</name>
    <dbReference type="NCBI Taxonomy" id="1034304"/>
    <lineage>
        <taxon>Eukaryota</taxon>
        <taxon>Fungi</taxon>
        <taxon>Dikarya</taxon>
        <taxon>Ascomycota</taxon>
        <taxon>Pezizomycotina</taxon>
        <taxon>Eurotiomycetes</taxon>
        <taxon>Eurotiomycetidae</taxon>
        <taxon>Eurotiales</taxon>
        <taxon>Aspergillaceae</taxon>
        <taxon>Aspergillus</taxon>
        <taxon>Aspergillus subgen. Circumdati</taxon>
    </lineage>
</organism>
<keyword evidence="2" id="KW-1185">Reference proteome</keyword>
<evidence type="ECO:0000313" key="2">
    <source>
        <dbReference type="Proteomes" id="UP000325433"/>
    </source>
</evidence>
<dbReference type="Proteomes" id="UP000325433">
    <property type="component" value="Unassembled WGS sequence"/>
</dbReference>
<proteinExistence type="predicted"/>
<accession>A0A5N6VEZ0</accession>
<reference evidence="2" key="1">
    <citation type="submission" date="2019-04" db="EMBL/GenBank/DDBJ databases">
        <title>Friends and foes A comparative genomics studyof 23 Aspergillus species from section Flavi.</title>
        <authorList>
            <consortium name="DOE Joint Genome Institute"/>
            <person name="Kjaerbolling I."/>
            <person name="Vesth T."/>
            <person name="Frisvad J.C."/>
            <person name="Nybo J.L."/>
            <person name="Theobald S."/>
            <person name="Kildgaard S."/>
            <person name="Isbrandt T."/>
            <person name="Kuo A."/>
            <person name="Sato A."/>
            <person name="Lyhne E.K."/>
            <person name="Kogle M.E."/>
            <person name="Wiebenga A."/>
            <person name="Kun R.S."/>
            <person name="Lubbers R.J."/>
            <person name="Makela M.R."/>
            <person name="Barry K."/>
            <person name="Chovatia M."/>
            <person name="Clum A."/>
            <person name="Daum C."/>
            <person name="Haridas S."/>
            <person name="He G."/>
            <person name="LaButti K."/>
            <person name="Lipzen A."/>
            <person name="Mondo S."/>
            <person name="Riley R."/>
            <person name="Salamov A."/>
            <person name="Simmons B.A."/>
            <person name="Magnuson J.K."/>
            <person name="Henrissat B."/>
            <person name="Mortensen U.H."/>
            <person name="Larsen T.O."/>
            <person name="Devries R.P."/>
            <person name="Grigoriev I.V."/>
            <person name="Machida M."/>
            <person name="Baker S.E."/>
            <person name="Andersen M.R."/>
        </authorList>
    </citation>
    <scope>NUCLEOTIDE SEQUENCE [LARGE SCALE GENOMIC DNA]</scope>
    <source>
        <strain evidence="2">CBS 130015</strain>
    </source>
</reference>